<protein>
    <submittedName>
        <fullName evidence="1">Efflux RND transporter periplasmic adaptor subunit</fullName>
    </submittedName>
</protein>
<proteinExistence type="predicted"/>
<name>A0ACC6NYM5_9BURK</name>
<gene>
    <name evidence="1" type="ORF">RV045_01405</name>
</gene>
<organism evidence="1 2">
    <name type="scientific">Amphibiibacter pelophylacis</name>
    <dbReference type="NCBI Taxonomy" id="1799477"/>
    <lineage>
        <taxon>Bacteria</taxon>
        <taxon>Pseudomonadati</taxon>
        <taxon>Pseudomonadota</taxon>
        <taxon>Betaproteobacteria</taxon>
        <taxon>Burkholderiales</taxon>
        <taxon>Sphaerotilaceae</taxon>
        <taxon>Amphibiibacter</taxon>
    </lineage>
</organism>
<dbReference type="EMBL" id="JAWDIE010000002">
    <property type="protein sequence ID" value="MEJ7137086.1"/>
    <property type="molecule type" value="Genomic_DNA"/>
</dbReference>
<sequence>MTTPQPSTSSSSNPTHRPSLLQRVLQRPLRLVLVLALVAAAVWGVMAWRGSQTVAPSYVTAKVTRGDIEDTVLATGTLQPSSAVSVGAQVSGQIRTLAVRLGDRVRKGQLLAEIDATSQTNALRTAQANVDSLKAQLAGNANLLEQTRLAYERARTLRQQDATSQADLETARLAWKNAQTSRAQLEAQIRQQQIQVDVAKSNLGYTRITAPMDGTIVTLPVEVGQTVNANQSAPTLMTLAQTDPMTIQAQISEADVSRVQPGATAWFTTLGSEKRIPTTLRSIQPAPDGYTPTSSSTATSATSTQAVYYDGLLDVPNPDGRLRASMTAQVTIVVNSVKDVLTVPSAALQMRGAGAKKSAMVRVLDAAGQAQERRVRIGLNNKVSAQVLDGLKEGDTVVLGEAGKGSSNNRSNRAPRMF</sequence>
<evidence type="ECO:0000313" key="1">
    <source>
        <dbReference type="EMBL" id="MEJ7137086.1"/>
    </source>
</evidence>
<dbReference type="Proteomes" id="UP001364695">
    <property type="component" value="Unassembled WGS sequence"/>
</dbReference>
<comment type="caution">
    <text evidence="1">The sequence shown here is derived from an EMBL/GenBank/DDBJ whole genome shotgun (WGS) entry which is preliminary data.</text>
</comment>
<accession>A0ACC6NYM5</accession>
<evidence type="ECO:0000313" key="2">
    <source>
        <dbReference type="Proteomes" id="UP001364695"/>
    </source>
</evidence>
<keyword evidence="2" id="KW-1185">Reference proteome</keyword>
<reference evidence="1" key="1">
    <citation type="submission" date="2023-10" db="EMBL/GenBank/DDBJ databases">
        <title>Amphibacter perezi, gen. nov., sp. nov. a novel taxa of the family Comamonadaceae, class Betaproteobacteria isolated from the skin microbiota of Pelophylax perezi from different populations.</title>
        <authorList>
            <person name="Costa S."/>
            <person name="Proenca D.N."/>
            <person name="Lopes I."/>
            <person name="Morais P.V."/>
        </authorList>
    </citation>
    <scope>NUCLEOTIDE SEQUENCE</scope>
    <source>
        <strain evidence="1">SL12-8</strain>
    </source>
</reference>